<dbReference type="Proteomes" id="UP001152888">
    <property type="component" value="Unassembled WGS sequence"/>
</dbReference>
<comment type="caution">
    <text evidence="1">The sequence shown here is derived from an EMBL/GenBank/DDBJ whole genome shotgun (WGS) entry which is preliminary data.</text>
</comment>
<proteinExistence type="predicted"/>
<protein>
    <submittedName>
        <fullName evidence="1">Uncharacterized protein</fullName>
    </submittedName>
</protein>
<dbReference type="AlphaFoldDB" id="A0A9P0JY28"/>
<sequence>MKKKINKIRTYFRREMKKCLAKLFCVRLRTLNVQDQVLMPFTSLHFGTMTYYYVQQKVKEN</sequence>
<evidence type="ECO:0000313" key="2">
    <source>
        <dbReference type="Proteomes" id="UP001152888"/>
    </source>
</evidence>
<accession>A0A9P0JY28</accession>
<evidence type="ECO:0000313" key="1">
    <source>
        <dbReference type="EMBL" id="CAH1959627.1"/>
    </source>
</evidence>
<gene>
    <name evidence="1" type="ORF">ACAOBT_LOCUS3282</name>
</gene>
<reference evidence="1" key="1">
    <citation type="submission" date="2022-03" db="EMBL/GenBank/DDBJ databases">
        <authorList>
            <person name="Sayadi A."/>
        </authorList>
    </citation>
    <scope>NUCLEOTIDE SEQUENCE</scope>
</reference>
<name>A0A9P0JY28_ACAOB</name>
<dbReference type="EMBL" id="CAKOFQ010006683">
    <property type="protein sequence ID" value="CAH1959627.1"/>
    <property type="molecule type" value="Genomic_DNA"/>
</dbReference>
<organism evidence="1 2">
    <name type="scientific">Acanthoscelides obtectus</name>
    <name type="common">Bean weevil</name>
    <name type="synonym">Bruchus obtectus</name>
    <dbReference type="NCBI Taxonomy" id="200917"/>
    <lineage>
        <taxon>Eukaryota</taxon>
        <taxon>Metazoa</taxon>
        <taxon>Ecdysozoa</taxon>
        <taxon>Arthropoda</taxon>
        <taxon>Hexapoda</taxon>
        <taxon>Insecta</taxon>
        <taxon>Pterygota</taxon>
        <taxon>Neoptera</taxon>
        <taxon>Endopterygota</taxon>
        <taxon>Coleoptera</taxon>
        <taxon>Polyphaga</taxon>
        <taxon>Cucujiformia</taxon>
        <taxon>Chrysomeloidea</taxon>
        <taxon>Chrysomelidae</taxon>
        <taxon>Bruchinae</taxon>
        <taxon>Bruchini</taxon>
        <taxon>Acanthoscelides</taxon>
    </lineage>
</organism>
<keyword evidence="2" id="KW-1185">Reference proteome</keyword>